<dbReference type="Proteomes" id="UP000314294">
    <property type="component" value="Unassembled WGS sequence"/>
</dbReference>
<accession>A0A4Z2EEE6</accession>
<keyword evidence="2" id="KW-1185">Reference proteome</keyword>
<sequence length="40" mass="4853">MWLLTVWPSLRRKEQQQSKRERKPLCLIRPLSQRYITGGV</sequence>
<protein>
    <submittedName>
        <fullName evidence="1">Uncharacterized protein</fullName>
    </submittedName>
</protein>
<comment type="caution">
    <text evidence="1">The sequence shown here is derived from an EMBL/GenBank/DDBJ whole genome shotgun (WGS) entry which is preliminary data.</text>
</comment>
<gene>
    <name evidence="1" type="ORF">EYF80_062611</name>
</gene>
<dbReference type="AlphaFoldDB" id="A0A4Z2EEE6"/>
<reference evidence="1 2" key="1">
    <citation type="submission" date="2019-03" db="EMBL/GenBank/DDBJ databases">
        <title>First draft genome of Liparis tanakae, snailfish: a comprehensive survey of snailfish specific genes.</title>
        <authorList>
            <person name="Kim W."/>
            <person name="Song I."/>
            <person name="Jeong J.-H."/>
            <person name="Kim D."/>
            <person name="Kim S."/>
            <person name="Ryu S."/>
            <person name="Song J.Y."/>
            <person name="Lee S.K."/>
        </authorList>
    </citation>
    <scope>NUCLEOTIDE SEQUENCE [LARGE SCALE GENOMIC DNA]</scope>
    <source>
        <tissue evidence="1">Muscle</tissue>
    </source>
</reference>
<evidence type="ECO:0000313" key="1">
    <source>
        <dbReference type="EMBL" id="TNN27246.1"/>
    </source>
</evidence>
<proteinExistence type="predicted"/>
<organism evidence="1 2">
    <name type="scientific">Liparis tanakae</name>
    <name type="common">Tanaka's snailfish</name>
    <dbReference type="NCBI Taxonomy" id="230148"/>
    <lineage>
        <taxon>Eukaryota</taxon>
        <taxon>Metazoa</taxon>
        <taxon>Chordata</taxon>
        <taxon>Craniata</taxon>
        <taxon>Vertebrata</taxon>
        <taxon>Euteleostomi</taxon>
        <taxon>Actinopterygii</taxon>
        <taxon>Neopterygii</taxon>
        <taxon>Teleostei</taxon>
        <taxon>Neoteleostei</taxon>
        <taxon>Acanthomorphata</taxon>
        <taxon>Eupercaria</taxon>
        <taxon>Perciformes</taxon>
        <taxon>Cottioidei</taxon>
        <taxon>Cottales</taxon>
        <taxon>Liparidae</taxon>
        <taxon>Liparis</taxon>
    </lineage>
</organism>
<dbReference type="EMBL" id="SRLO01008638">
    <property type="protein sequence ID" value="TNN27246.1"/>
    <property type="molecule type" value="Genomic_DNA"/>
</dbReference>
<name>A0A4Z2EEE6_9TELE</name>
<evidence type="ECO:0000313" key="2">
    <source>
        <dbReference type="Proteomes" id="UP000314294"/>
    </source>
</evidence>